<gene>
    <name evidence="7" type="ORF">RIF29_14712</name>
</gene>
<proteinExistence type="predicted"/>
<sequence>MSVLRQPPDTLKLLKLTADPIPFDVIRNVIIYNGKQATLRFENKSWPVKVLYYPHYSSAKFSVGWLDFVRDCDLKKGDACHFKIIDEDNLVFQVSISRGNQ</sequence>
<reference evidence="7 8" key="1">
    <citation type="submission" date="2024-01" db="EMBL/GenBank/DDBJ databases">
        <title>The genomes of 5 underutilized Papilionoideae crops provide insights into root nodulation and disease resistanc.</title>
        <authorList>
            <person name="Yuan L."/>
        </authorList>
    </citation>
    <scope>NUCLEOTIDE SEQUENCE [LARGE SCALE GENOMIC DNA]</scope>
    <source>
        <strain evidence="7">ZHUSHIDOU_FW_LH</strain>
        <tissue evidence="7">Leaf</tissue>
    </source>
</reference>
<protein>
    <recommendedName>
        <fullName evidence="6">TF-B3 domain-containing protein</fullName>
    </recommendedName>
</protein>
<keyword evidence="2" id="KW-0805">Transcription regulation</keyword>
<dbReference type="SUPFAM" id="SSF101936">
    <property type="entry name" value="DNA-binding pseudobarrel domain"/>
    <property type="match status" value="1"/>
</dbReference>
<dbReference type="CDD" id="cd10017">
    <property type="entry name" value="B3_DNA"/>
    <property type="match status" value="1"/>
</dbReference>
<evidence type="ECO:0000313" key="7">
    <source>
        <dbReference type="EMBL" id="KAK7273654.1"/>
    </source>
</evidence>
<feature type="domain" description="TF-B3" evidence="6">
    <location>
        <begin position="1"/>
        <end position="100"/>
    </location>
</feature>
<keyword evidence="8" id="KW-1185">Reference proteome</keyword>
<evidence type="ECO:0000259" key="6">
    <source>
        <dbReference type="PROSITE" id="PS50863"/>
    </source>
</evidence>
<name>A0AAN9ICZ5_CROPI</name>
<comment type="subcellular location">
    <subcellularLocation>
        <location evidence="1">Nucleus</location>
    </subcellularLocation>
</comment>
<keyword evidence="5" id="KW-0539">Nucleus</keyword>
<accession>A0AAN9ICZ5</accession>
<dbReference type="SMART" id="SM01019">
    <property type="entry name" value="B3"/>
    <property type="match status" value="1"/>
</dbReference>
<evidence type="ECO:0000256" key="4">
    <source>
        <dbReference type="ARBA" id="ARBA00023163"/>
    </source>
</evidence>
<evidence type="ECO:0000256" key="1">
    <source>
        <dbReference type="ARBA" id="ARBA00004123"/>
    </source>
</evidence>
<dbReference type="InterPro" id="IPR015300">
    <property type="entry name" value="DNA-bd_pseudobarrel_sf"/>
</dbReference>
<keyword evidence="3" id="KW-0238">DNA-binding</keyword>
<evidence type="ECO:0000256" key="2">
    <source>
        <dbReference type="ARBA" id="ARBA00023015"/>
    </source>
</evidence>
<evidence type="ECO:0000313" key="8">
    <source>
        <dbReference type="Proteomes" id="UP001372338"/>
    </source>
</evidence>
<dbReference type="GO" id="GO:0005634">
    <property type="term" value="C:nucleus"/>
    <property type="evidence" value="ECO:0007669"/>
    <property type="project" value="UniProtKB-SubCell"/>
</dbReference>
<dbReference type="InterPro" id="IPR003340">
    <property type="entry name" value="B3_DNA-bd"/>
</dbReference>
<comment type="caution">
    <text evidence="7">The sequence shown here is derived from an EMBL/GenBank/DDBJ whole genome shotgun (WGS) entry which is preliminary data.</text>
</comment>
<evidence type="ECO:0000256" key="3">
    <source>
        <dbReference type="ARBA" id="ARBA00023125"/>
    </source>
</evidence>
<evidence type="ECO:0000256" key="5">
    <source>
        <dbReference type="ARBA" id="ARBA00023242"/>
    </source>
</evidence>
<dbReference type="EMBL" id="JAYWIO010000003">
    <property type="protein sequence ID" value="KAK7273654.1"/>
    <property type="molecule type" value="Genomic_DNA"/>
</dbReference>
<dbReference type="Pfam" id="PF02362">
    <property type="entry name" value="B3"/>
    <property type="match status" value="1"/>
</dbReference>
<dbReference type="PROSITE" id="PS50863">
    <property type="entry name" value="B3"/>
    <property type="match status" value="1"/>
</dbReference>
<organism evidence="7 8">
    <name type="scientific">Crotalaria pallida</name>
    <name type="common">Smooth rattlebox</name>
    <name type="synonym">Crotalaria striata</name>
    <dbReference type="NCBI Taxonomy" id="3830"/>
    <lineage>
        <taxon>Eukaryota</taxon>
        <taxon>Viridiplantae</taxon>
        <taxon>Streptophyta</taxon>
        <taxon>Embryophyta</taxon>
        <taxon>Tracheophyta</taxon>
        <taxon>Spermatophyta</taxon>
        <taxon>Magnoliopsida</taxon>
        <taxon>eudicotyledons</taxon>
        <taxon>Gunneridae</taxon>
        <taxon>Pentapetalae</taxon>
        <taxon>rosids</taxon>
        <taxon>fabids</taxon>
        <taxon>Fabales</taxon>
        <taxon>Fabaceae</taxon>
        <taxon>Papilionoideae</taxon>
        <taxon>50 kb inversion clade</taxon>
        <taxon>genistoids sensu lato</taxon>
        <taxon>core genistoids</taxon>
        <taxon>Crotalarieae</taxon>
        <taxon>Crotalaria</taxon>
    </lineage>
</organism>
<dbReference type="GO" id="GO:0003677">
    <property type="term" value="F:DNA binding"/>
    <property type="evidence" value="ECO:0007669"/>
    <property type="project" value="UniProtKB-KW"/>
</dbReference>
<dbReference type="Proteomes" id="UP001372338">
    <property type="component" value="Unassembled WGS sequence"/>
</dbReference>
<dbReference type="Gene3D" id="2.40.330.10">
    <property type="entry name" value="DNA-binding pseudobarrel domain"/>
    <property type="match status" value="1"/>
</dbReference>
<keyword evidence="4" id="KW-0804">Transcription</keyword>
<dbReference type="AlphaFoldDB" id="A0AAN9ICZ5"/>